<dbReference type="InParanoid" id="A0A369J805"/>
<dbReference type="EMBL" id="LUEZ02000113">
    <property type="protein sequence ID" value="RDB17300.1"/>
    <property type="molecule type" value="Genomic_DNA"/>
</dbReference>
<comment type="caution">
    <text evidence="2">The sequence shown here is derived from an EMBL/GenBank/DDBJ whole genome shotgun (WGS) entry which is preliminary data.</text>
</comment>
<name>A0A369J805_HYPMA</name>
<dbReference type="OrthoDB" id="3261350at2759"/>
<feature type="region of interest" description="Disordered" evidence="1">
    <location>
        <begin position="724"/>
        <end position="758"/>
    </location>
</feature>
<proteinExistence type="predicted"/>
<accession>A0A369J805</accession>
<dbReference type="Proteomes" id="UP000076154">
    <property type="component" value="Unassembled WGS sequence"/>
</dbReference>
<sequence>MSGNFDPVGRSAQISVQIREAIRGALPTPPEQFFTVMIPGKVVNFKDFSEGFDPLTGELTSTVVPNSVELNQAMLCDDMPALSTVQLGPTGKSVARSYAAALGKLVPAGTTVGVEVADVQHLTDKEKRYQKAMDWLTSEVPDKPGMSRVELYTKKQFAYTAVVENKTKAFNDALKKAQDDPVHKTALQKRASYDAWVSENARTYRNYVQAAYMDWVITGKKEEVEYWFSVVDQDSALARVEQSKEAMRAAVVQDTDGSCEFQRVKLTPSGWAVICQNKALSGTNQTRTVEWYTWEISRLVKMNAMLEALKVKSGSADAIAQSAASVKGSDKPNPKLQEVMATYVSKREAYEKQESNSKATYVEKKDAYDAYNTARTAMKDLVAAVDQENVKGLTKLNQAAQDVMFSKLSGEHGIAAQTLKENQEKIKEYERLRQELTEQKGGGGNGLAMVLAREAGVPDSLPDPESVKAKIGADKSPAETVDYFTPITVEITSSSSTDSSSSEALSASLEASYNGGFGFSANVSASHSNSTADASSAMAKNSCKVSFECMRVDITRPWLRAELFYDSDLVTGTGDYISPGFSRLRELMEGVTKQSREEREAEMELYSTFPMYPTAFLVACNVVLEISGETTAIQSHFSSSSTSASASLSYGPFKVSSDFSHTKTQASSSCESTASGCRITVKSPQIIGWISQMVPALPRLNKAQQAALQAQMQARAWEHAKLVPSVAGPSPSSTKPVNGAPLNGVPPKEDEGAEEGGN</sequence>
<dbReference type="AlphaFoldDB" id="A0A369J805"/>
<evidence type="ECO:0000313" key="2">
    <source>
        <dbReference type="EMBL" id="RDB17300.1"/>
    </source>
</evidence>
<gene>
    <name evidence="2" type="ORF">Hypma_001916</name>
</gene>
<reference evidence="2" key="1">
    <citation type="submission" date="2018-04" db="EMBL/GenBank/DDBJ databases">
        <title>Whole genome sequencing of Hypsizygus marmoreus.</title>
        <authorList>
            <person name="Choi I.-G."/>
            <person name="Min B."/>
            <person name="Kim J.-G."/>
            <person name="Kim S."/>
            <person name="Oh Y.-L."/>
            <person name="Kong W.-S."/>
            <person name="Park H."/>
            <person name="Jeong J."/>
            <person name="Song E.-S."/>
        </authorList>
    </citation>
    <scope>NUCLEOTIDE SEQUENCE [LARGE SCALE GENOMIC DNA]</scope>
    <source>
        <strain evidence="2">51987-8</strain>
    </source>
</reference>
<evidence type="ECO:0000313" key="3">
    <source>
        <dbReference type="Proteomes" id="UP000076154"/>
    </source>
</evidence>
<keyword evidence="3" id="KW-1185">Reference proteome</keyword>
<protein>
    <submittedName>
        <fullName evidence="2">Uncharacterized protein</fullName>
    </submittedName>
</protein>
<organism evidence="2 3">
    <name type="scientific">Hypsizygus marmoreus</name>
    <name type="common">White beech mushroom</name>
    <name type="synonym">Agaricus marmoreus</name>
    <dbReference type="NCBI Taxonomy" id="39966"/>
    <lineage>
        <taxon>Eukaryota</taxon>
        <taxon>Fungi</taxon>
        <taxon>Dikarya</taxon>
        <taxon>Basidiomycota</taxon>
        <taxon>Agaricomycotina</taxon>
        <taxon>Agaricomycetes</taxon>
        <taxon>Agaricomycetidae</taxon>
        <taxon>Agaricales</taxon>
        <taxon>Tricholomatineae</taxon>
        <taxon>Lyophyllaceae</taxon>
        <taxon>Hypsizygus</taxon>
    </lineage>
</organism>
<evidence type="ECO:0000256" key="1">
    <source>
        <dbReference type="SAM" id="MobiDB-lite"/>
    </source>
</evidence>